<dbReference type="PROSITE" id="PS50110">
    <property type="entry name" value="RESPONSE_REGULATORY"/>
    <property type="match status" value="1"/>
</dbReference>
<evidence type="ECO:0000256" key="1">
    <source>
        <dbReference type="PROSITE-ProRule" id="PRU00169"/>
    </source>
</evidence>
<feature type="modified residue" description="4-aspartylphosphate" evidence="1">
    <location>
        <position position="52"/>
    </location>
</feature>
<dbReference type="AlphaFoldDB" id="A0A9X1NRS0"/>
<dbReference type="RefSeq" id="WP_231813668.1">
    <property type="nucleotide sequence ID" value="NZ_JAJOZR010000005.1"/>
</dbReference>
<protein>
    <submittedName>
        <fullName evidence="3">Response regulator</fullName>
    </submittedName>
</protein>
<keyword evidence="4" id="KW-1185">Reference proteome</keyword>
<dbReference type="Gene3D" id="3.40.50.2300">
    <property type="match status" value="1"/>
</dbReference>
<dbReference type="Pfam" id="PF00072">
    <property type="entry name" value="Response_reg"/>
    <property type="match status" value="1"/>
</dbReference>
<feature type="domain" description="Response regulatory" evidence="2">
    <location>
        <begin position="4"/>
        <end position="114"/>
    </location>
</feature>
<proteinExistence type="predicted"/>
<dbReference type="InterPro" id="IPR001789">
    <property type="entry name" value="Sig_transdc_resp-reg_receiver"/>
</dbReference>
<keyword evidence="1" id="KW-0597">Phosphoprotein</keyword>
<sequence>MSCNIMVVEDEVFVATEIEYVVEELGHRPVGIAADTASAIKLGPLADIALVDLNLRDGATGRDIGRMLAERHGMTVLFMTANPSQVGEAFPGAVGVLPKPVAEDDLKAAVRYTVALREARQAHAPARLRVFA</sequence>
<dbReference type="GO" id="GO:0000160">
    <property type="term" value="P:phosphorelay signal transduction system"/>
    <property type="evidence" value="ECO:0007669"/>
    <property type="project" value="InterPro"/>
</dbReference>
<dbReference type="Proteomes" id="UP001139089">
    <property type="component" value="Unassembled WGS sequence"/>
</dbReference>
<organism evidence="3 4">
    <name type="scientific">Rhizobium quercicola</name>
    <dbReference type="NCBI Taxonomy" id="2901226"/>
    <lineage>
        <taxon>Bacteria</taxon>
        <taxon>Pseudomonadati</taxon>
        <taxon>Pseudomonadota</taxon>
        <taxon>Alphaproteobacteria</taxon>
        <taxon>Hyphomicrobiales</taxon>
        <taxon>Rhizobiaceae</taxon>
        <taxon>Rhizobium/Agrobacterium group</taxon>
        <taxon>Rhizobium</taxon>
    </lineage>
</organism>
<dbReference type="InterPro" id="IPR011006">
    <property type="entry name" value="CheY-like_superfamily"/>
</dbReference>
<dbReference type="NCBIfam" id="NF009972">
    <property type="entry name" value="PRK13435.1-3"/>
    <property type="match status" value="1"/>
</dbReference>
<comment type="caution">
    <text evidence="3">The sequence shown here is derived from an EMBL/GenBank/DDBJ whole genome shotgun (WGS) entry which is preliminary data.</text>
</comment>
<name>A0A9X1NRS0_9HYPH</name>
<evidence type="ECO:0000313" key="3">
    <source>
        <dbReference type="EMBL" id="MCD7109223.1"/>
    </source>
</evidence>
<accession>A0A9X1NRS0</accession>
<dbReference type="EMBL" id="JAJOZR010000005">
    <property type="protein sequence ID" value="MCD7109223.1"/>
    <property type="molecule type" value="Genomic_DNA"/>
</dbReference>
<dbReference type="SMART" id="SM00448">
    <property type="entry name" value="REC"/>
    <property type="match status" value="1"/>
</dbReference>
<evidence type="ECO:0000259" key="2">
    <source>
        <dbReference type="PROSITE" id="PS50110"/>
    </source>
</evidence>
<gene>
    <name evidence="3" type="ORF">LRX75_09210</name>
</gene>
<reference evidence="3" key="1">
    <citation type="submission" date="2021-12" db="EMBL/GenBank/DDBJ databases">
        <authorList>
            <person name="Li Y."/>
        </authorList>
    </citation>
    <scope>NUCLEOTIDE SEQUENCE</scope>
    <source>
        <strain evidence="3">DKSPLA3</strain>
    </source>
</reference>
<evidence type="ECO:0000313" key="4">
    <source>
        <dbReference type="Proteomes" id="UP001139089"/>
    </source>
</evidence>
<dbReference type="SUPFAM" id="SSF52172">
    <property type="entry name" value="CheY-like"/>
    <property type="match status" value="1"/>
</dbReference>